<dbReference type="GO" id="GO:0016787">
    <property type="term" value="F:hydrolase activity"/>
    <property type="evidence" value="ECO:0007669"/>
    <property type="project" value="UniProtKB-KW"/>
</dbReference>
<evidence type="ECO:0000256" key="8">
    <source>
        <dbReference type="ARBA" id="ARBA00022840"/>
    </source>
</evidence>
<dbReference type="InterPro" id="IPR040498">
    <property type="entry name" value="PriA_CRR"/>
</dbReference>
<dbReference type="SMART" id="SM00490">
    <property type="entry name" value="HELICc"/>
    <property type="match status" value="1"/>
</dbReference>
<comment type="catalytic activity">
    <reaction evidence="12">
        <text>Couples ATP hydrolysis with the unwinding of duplex DNA by translocating in the 3'-5' direction.</text>
        <dbReference type="EC" id="5.6.2.4"/>
    </reaction>
</comment>
<keyword evidence="9 12" id="KW-0238">DNA-binding</keyword>
<dbReference type="Pfam" id="PF18319">
    <property type="entry name" value="Zn_ribbon_PriA"/>
    <property type="match status" value="1"/>
</dbReference>
<keyword evidence="3 12" id="KW-0479">Metal-binding</keyword>
<protein>
    <recommendedName>
        <fullName evidence="12">Replication restart protein PriA</fullName>
    </recommendedName>
    <alternativeName>
        <fullName evidence="12">ATP-dependent DNA helicase PriA</fullName>
        <ecNumber evidence="12">5.6.2.4</ecNumber>
    </alternativeName>
    <alternativeName>
        <fullName evidence="12">DNA 3'-5' helicase PriA</fullName>
    </alternativeName>
</protein>
<dbReference type="Gene3D" id="3.40.1440.60">
    <property type="entry name" value="PriA, 3(prime) DNA-binding domain"/>
    <property type="match status" value="1"/>
</dbReference>
<evidence type="ECO:0000256" key="6">
    <source>
        <dbReference type="ARBA" id="ARBA00022806"/>
    </source>
</evidence>
<dbReference type="PANTHER" id="PTHR30580">
    <property type="entry name" value="PRIMOSOMAL PROTEIN N"/>
    <property type="match status" value="1"/>
</dbReference>
<evidence type="ECO:0000313" key="16">
    <source>
        <dbReference type="Proteomes" id="UP000434409"/>
    </source>
</evidence>
<feature type="binding site" evidence="12">
    <location>
        <position position="397"/>
    </location>
    <ligand>
        <name>Zn(2+)</name>
        <dbReference type="ChEBI" id="CHEBI:29105"/>
        <label>2</label>
    </ligand>
</feature>
<dbReference type="PANTHER" id="PTHR30580:SF0">
    <property type="entry name" value="PRIMOSOMAL PROTEIN N"/>
    <property type="match status" value="1"/>
</dbReference>
<dbReference type="GO" id="GO:0003677">
    <property type="term" value="F:DNA binding"/>
    <property type="evidence" value="ECO:0007669"/>
    <property type="project" value="UniProtKB-UniRule"/>
</dbReference>
<evidence type="ECO:0000313" key="15">
    <source>
        <dbReference type="EMBL" id="MSR94407.1"/>
    </source>
</evidence>
<dbReference type="Gene3D" id="3.40.50.300">
    <property type="entry name" value="P-loop containing nucleotide triphosphate hydrolases"/>
    <property type="match status" value="2"/>
</dbReference>
<dbReference type="Pfam" id="PF18074">
    <property type="entry name" value="PriA_C"/>
    <property type="match status" value="1"/>
</dbReference>
<proteinExistence type="inferred from homology"/>
<evidence type="ECO:0000256" key="7">
    <source>
        <dbReference type="ARBA" id="ARBA00022833"/>
    </source>
</evidence>
<dbReference type="CDD" id="cd18804">
    <property type="entry name" value="SF2_C_priA"/>
    <property type="match status" value="1"/>
</dbReference>
<keyword evidence="6 12" id="KW-0347">Helicase</keyword>
<evidence type="ECO:0000259" key="13">
    <source>
        <dbReference type="PROSITE" id="PS51192"/>
    </source>
</evidence>
<dbReference type="PROSITE" id="PS51194">
    <property type="entry name" value="HELICASE_CTER"/>
    <property type="match status" value="1"/>
</dbReference>
<name>A0A6N7V2L9_9FIRM</name>
<evidence type="ECO:0000256" key="4">
    <source>
        <dbReference type="ARBA" id="ARBA00022741"/>
    </source>
</evidence>
<dbReference type="InterPro" id="IPR041236">
    <property type="entry name" value="PriA_C"/>
</dbReference>
<dbReference type="SUPFAM" id="SSF52540">
    <property type="entry name" value="P-loop containing nucleoside triphosphate hydrolases"/>
    <property type="match status" value="2"/>
</dbReference>
<feature type="domain" description="Helicase C-terminal" evidence="14">
    <location>
        <begin position="419"/>
        <end position="576"/>
    </location>
</feature>
<dbReference type="PROSITE" id="PS51192">
    <property type="entry name" value="HELICASE_ATP_BIND_1"/>
    <property type="match status" value="1"/>
</dbReference>
<organism evidence="15 16">
    <name type="scientific">Suipraeoptans intestinalis</name>
    <dbReference type="NCBI Taxonomy" id="2606628"/>
    <lineage>
        <taxon>Bacteria</taxon>
        <taxon>Bacillati</taxon>
        <taxon>Bacillota</taxon>
        <taxon>Clostridia</taxon>
        <taxon>Lachnospirales</taxon>
        <taxon>Lachnospiraceae</taxon>
        <taxon>Suipraeoptans</taxon>
    </lineage>
</organism>
<dbReference type="InterPro" id="IPR042115">
    <property type="entry name" value="PriA_3primeBD_sf"/>
</dbReference>
<accession>A0A6N7V2L9</accession>
<feature type="domain" description="Helicase ATP-binding" evidence="13">
    <location>
        <begin position="158"/>
        <end position="324"/>
    </location>
</feature>
<dbReference type="InterPro" id="IPR001650">
    <property type="entry name" value="Helicase_C-like"/>
</dbReference>
<dbReference type="InterPro" id="IPR011545">
    <property type="entry name" value="DEAD/DEAH_box_helicase_dom"/>
</dbReference>
<evidence type="ECO:0000256" key="10">
    <source>
        <dbReference type="ARBA" id="ARBA00023235"/>
    </source>
</evidence>
<keyword evidence="4 12" id="KW-0547">Nucleotide-binding</keyword>
<evidence type="ECO:0000256" key="2">
    <source>
        <dbReference type="ARBA" id="ARBA00022705"/>
    </source>
</evidence>
<comment type="similarity">
    <text evidence="12">Belongs to the helicase family. PriA subfamily.</text>
</comment>
<dbReference type="InterPro" id="IPR005259">
    <property type="entry name" value="PriA"/>
</dbReference>
<dbReference type="EMBL" id="VULY01000018">
    <property type="protein sequence ID" value="MSR94407.1"/>
    <property type="molecule type" value="Genomic_DNA"/>
</dbReference>
<keyword evidence="5 12" id="KW-0378">Hydrolase</keyword>
<feature type="binding site" evidence="12">
    <location>
        <position position="414"/>
    </location>
    <ligand>
        <name>Zn(2+)</name>
        <dbReference type="ChEBI" id="CHEBI:29105"/>
        <label>2</label>
    </ligand>
</feature>
<dbReference type="GO" id="GO:0006302">
    <property type="term" value="P:double-strand break repair"/>
    <property type="evidence" value="ECO:0007669"/>
    <property type="project" value="InterPro"/>
</dbReference>
<feature type="binding site" evidence="12">
    <location>
        <position position="427"/>
    </location>
    <ligand>
        <name>Zn(2+)</name>
        <dbReference type="ChEBI" id="CHEBI:29105"/>
        <label>1</label>
    </ligand>
</feature>
<comment type="subunit">
    <text evidence="12">Component of the replication restart primosome.</text>
</comment>
<dbReference type="RefSeq" id="WP_154478878.1">
    <property type="nucleotide sequence ID" value="NZ_VULY01000018.1"/>
</dbReference>
<dbReference type="InterPro" id="IPR014001">
    <property type="entry name" value="Helicase_ATP-bd"/>
</dbReference>
<evidence type="ECO:0000256" key="9">
    <source>
        <dbReference type="ARBA" id="ARBA00023125"/>
    </source>
</evidence>
<keyword evidence="1 12" id="KW-0639">Primosome</keyword>
<dbReference type="GO" id="GO:0008270">
    <property type="term" value="F:zinc ion binding"/>
    <property type="evidence" value="ECO:0007669"/>
    <property type="project" value="UniProtKB-UniRule"/>
</dbReference>
<feature type="binding site" evidence="12">
    <location>
        <position position="424"/>
    </location>
    <ligand>
        <name>Zn(2+)</name>
        <dbReference type="ChEBI" id="CHEBI:29105"/>
        <label>1</label>
    </ligand>
</feature>
<evidence type="ECO:0000256" key="11">
    <source>
        <dbReference type="ARBA" id="ARBA00048988"/>
    </source>
</evidence>
<gene>
    <name evidence="12 15" type="primary">priA</name>
    <name evidence="15" type="ORF">FYJ34_09100</name>
</gene>
<comment type="cofactor">
    <cofactor evidence="12">
        <name>Zn(2+)</name>
        <dbReference type="ChEBI" id="CHEBI:29105"/>
    </cofactor>
    <text evidence="12">Binds 2 zinc ions per subunit.</text>
</comment>
<feature type="binding site" evidence="12">
    <location>
        <position position="411"/>
    </location>
    <ligand>
        <name>Zn(2+)</name>
        <dbReference type="ChEBI" id="CHEBI:29105"/>
        <label>2</label>
    </ligand>
</feature>
<dbReference type="GO" id="GO:1990077">
    <property type="term" value="C:primosome complex"/>
    <property type="evidence" value="ECO:0007669"/>
    <property type="project" value="UniProtKB-UniRule"/>
</dbReference>
<dbReference type="Pfam" id="PF00271">
    <property type="entry name" value="Helicase_C"/>
    <property type="match status" value="1"/>
</dbReference>
<comment type="catalytic activity">
    <reaction evidence="11 12">
        <text>ATP + H2O = ADP + phosphate + H(+)</text>
        <dbReference type="Rhea" id="RHEA:13065"/>
        <dbReference type="ChEBI" id="CHEBI:15377"/>
        <dbReference type="ChEBI" id="CHEBI:15378"/>
        <dbReference type="ChEBI" id="CHEBI:30616"/>
        <dbReference type="ChEBI" id="CHEBI:43474"/>
        <dbReference type="ChEBI" id="CHEBI:456216"/>
        <dbReference type="EC" id="5.6.2.4"/>
    </reaction>
</comment>
<dbReference type="HAMAP" id="MF_00983">
    <property type="entry name" value="PriA"/>
    <property type="match status" value="1"/>
</dbReference>
<dbReference type="GO" id="GO:0006310">
    <property type="term" value="P:DNA recombination"/>
    <property type="evidence" value="ECO:0007669"/>
    <property type="project" value="InterPro"/>
</dbReference>
<dbReference type="Proteomes" id="UP000434409">
    <property type="component" value="Unassembled WGS sequence"/>
</dbReference>
<dbReference type="InterPro" id="IPR041222">
    <property type="entry name" value="PriA_3primeBD"/>
</dbReference>
<dbReference type="GO" id="GO:0005524">
    <property type="term" value="F:ATP binding"/>
    <property type="evidence" value="ECO:0007669"/>
    <property type="project" value="UniProtKB-UniRule"/>
</dbReference>
<dbReference type="GO" id="GO:0006270">
    <property type="term" value="P:DNA replication initiation"/>
    <property type="evidence" value="ECO:0007669"/>
    <property type="project" value="TreeGrafter"/>
</dbReference>
<keyword evidence="8 12" id="KW-0067">ATP-binding</keyword>
<evidence type="ECO:0000256" key="5">
    <source>
        <dbReference type="ARBA" id="ARBA00022801"/>
    </source>
</evidence>
<dbReference type="Pfam" id="PF17764">
    <property type="entry name" value="PriA_3primeBD"/>
    <property type="match status" value="1"/>
</dbReference>
<keyword evidence="10 12" id="KW-0413">Isomerase</keyword>
<dbReference type="NCBIfam" id="TIGR00595">
    <property type="entry name" value="priA"/>
    <property type="match status" value="1"/>
</dbReference>
<evidence type="ECO:0000256" key="12">
    <source>
        <dbReference type="HAMAP-Rule" id="MF_00983"/>
    </source>
</evidence>
<evidence type="ECO:0000259" key="14">
    <source>
        <dbReference type="PROSITE" id="PS51194"/>
    </source>
</evidence>
<evidence type="ECO:0000256" key="1">
    <source>
        <dbReference type="ARBA" id="ARBA00022515"/>
    </source>
</evidence>
<dbReference type="AlphaFoldDB" id="A0A6N7V2L9"/>
<dbReference type="FunFam" id="3.40.50.300:FF:000489">
    <property type="entry name" value="Primosome assembly protein PriA"/>
    <property type="match status" value="1"/>
</dbReference>
<comment type="function">
    <text evidence="12">Initiates the restart of stalled replication forks, which reloads the replicative helicase on sites other than the origin of replication. Recognizes and binds to abandoned replication forks and remodels them to uncover a helicase loading site. Promotes assembly of the primosome at these replication forks.</text>
</comment>
<evidence type="ECO:0000256" key="3">
    <source>
        <dbReference type="ARBA" id="ARBA00022723"/>
    </source>
</evidence>
<dbReference type="GO" id="GO:0006269">
    <property type="term" value="P:DNA replication, synthesis of primer"/>
    <property type="evidence" value="ECO:0007669"/>
    <property type="project" value="UniProtKB-KW"/>
</dbReference>
<dbReference type="EC" id="5.6.2.4" evidence="12"/>
<sequence length="680" mass="77480">MYADIIIDITHEKLDRIFQYSIPSHLEGMLEIGMEVVVPFGRGNHPKNGYIIGFSREPSYDRTKLKAIQKAAPGRMSIEARLISLAAWIKEEYGGTMIQALKTVLPVKKETRSRTSSLEQFSLEQKEAARQKQEYERQGGRPVLNKEQQEAADLFREEFCKGVRDTYLLYGVTGSGKTEVYLSMMETVVSQGKQVIVMIPEIALTYQTALRFCERFGDRVAILHSRMSPGERYHQMERVKQGEIQVMIGPRSALFTPFSDLGLIVMDEEHEGTYKSEQVPRYHAREVARKRGELEGASIVLGSATPSVETFFQCEEGTIRKLTLQNRAEGRLPSVRTVDMREELREGHTGIFSRLLLEGIRTRLEKKEQVMLFLNRRGYAGFVSCRSCGYVAMCRHCDVALSEHRGKKLVCHYCGYEEARTNTCPKCGSPYIGGFKAGTQKVEELLQKEFPEARVLRMDMDSTKGKEGHRRILETFGAGEADILLGTQMIVKGHDYSGVTLVGVLAADLSLYADDYLAAERTFQLLVQAAGRAGRGEKKGEVIIQTYNPEHYSIQLAATQQYEAFYQKELYYREMMEYPPISHLAAVILSGKDKERLQTAAEYLKKFMEKADRKQEMRVIGPAVPTVEKVSDIYRKVIYLKGKDRKYMARIKDLTEAYIEINRGFSEVKVQFDFHPMNFL</sequence>
<feature type="binding site" evidence="12">
    <location>
        <position position="394"/>
    </location>
    <ligand>
        <name>Zn(2+)</name>
        <dbReference type="ChEBI" id="CHEBI:29105"/>
        <label>2</label>
    </ligand>
</feature>
<reference evidence="15 16" key="1">
    <citation type="submission" date="2019-08" db="EMBL/GenBank/DDBJ databases">
        <title>In-depth cultivation of the pig gut microbiome towards novel bacterial diversity and tailored functional studies.</title>
        <authorList>
            <person name="Wylensek D."/>
            <person name="Hitch T.C.A."/>
            <person name="Clavel T."/>
        </authorList>
    </citation>
    <scope>NUCLEOTIDE SEQUENCE [LARGE SCALE GENOMIC DNA]</scope>
    <source>
        <strain evidence="15 16">68-1-5</strain>
    </source>
</reference>
<dbReference type="GO" id="GO:0043138">
    <property type="term" value="F:3'-5' DNA helicase activity"/>
    <property type="evidence" value="ECO:0007669"/>
    <property type="project" value="UniProtKB-EC"/>
</dbReference>
<dbReference type="InterPro" id="IPR027417">
    <property type="entry name" value="P-loop_NTPase"/>
</dbReference>
<dbReference type="Pfam" id="PF00270">
    <property type="entry name" value="DEAD"/>
    <property type="match status" value="1"/>
</dbReference>
<dbReference type="CDD" id="cd17929">
    <property type="entry name" value="DEXHc_priA"/>
    <property type="match status" value="1"/>
</dbReference>
<feature type="binding site" evidence="12">
    <location>
        <position position="385"/>
    </location>
    <ligand>
        <name>Zn(2+)</name>
        <dbReference type="ChEBI" id="CHEBI:29105"/>
        <label>1</label>
    </ligand>
</feature>
<dbReference type="SMART" id="SM00487">
    <property type="entry name" value="DEXDc"/>
    <property type="match status" value="1"/>
</dbReference>
<keyword evidence="2 12" id="KW-0235">DNA replication</keyword>
<keyword evidence="7 12" id="KW-0862">Zinc</keyword>
<keyword evidence="16" id="KW-1185">Reference proteome</keyword>
<comment type="caution">
    <text evidence="15">The sequence shown here is derived from an EMBL/GenBank/DDBJ whole genome shotgun (WGS) entry which is preliminary data.</text>
</comment>
<feature type="binding site" evidence="12">
    <location>
        <position position="388"/>
    </location>
    <ligand>
        <name>Zn(2+)</name>
        <dbReference type="ChEBI" id="CHEBI:29105"/>
        <label>1</label>
    </ligand>
</feature>